<evidence type="ECO:0000313" key="1">
    <source>
        <dbReference type="EMBL" id="TDO32714.1"/>
    </source>
</evidence>
<organism evidence="1 2">
    <name type="scientific">Paractinoplanes brasiliensis</name>
    <dbReference type="NCBI Taxonomy" id="52695"/>
    <lineage>
        <taxon>Bacteria</taxon>
        <taxon>Bacillati</taxon>
        <taxon>Actinomycetota</taxon>
        <taxon>Actinomycetes</taxon>
        <taxon>Micromonosporales</taxon>
        <taxon>Micromonosporaceae</taxon>
        <taxon>Paractinoplanes</taxon>
    </lineage>
</organism>
<comment type="caution">
    <text evidence="1">The sequence shown here is derived from an EMBL/GenBank/DDBJ whole genome shotgun (WGS) entry which is preliminary data.</text>
</comment>
<accession>A0A4R6JAK4</accession>
<dbReference type="EMBL" id="SNWR01000002">
    <property type="protein sequence ID" value="TDO32714.1"/>
    <property type="molecule type" value="Genomic_DNA"/>
</dbReference>
<protein>
    <submittedName>
        <fullName evidence="1">Uncharacterized protein</fullName>
    </submittedName>
</protein>
<dbReference type="AlphaFoldDB" id="A0A4R6JAK4"/>
<dbReference type="Proteomes" id="UP000294901">
    <property type="component" value="Unassembled WGS sequence"/>
</dbReference>
<proteinExistence type="predicted"/>
<evidence type="ECO:0000313" key="2">
    <source>
        <dbReference type="Proteomes" id="UP000294901"/>
    </source>
</evidence>
<reference evidence="1 2" key="1">
    <citation type="submission" date="2019-03" db="EMBL/GenBank/DDBJ databases">
        <title>Sequencing the genomes of 1000 actinobacteria strains.</title>
        <authorList>
            <person name="Klenk H.-P."/>
        </authorList>
    </citation>
    <scope>NUCLEOTIDE SEQUENCE [LARGE SCALE GENOMIC DNA]</scope>
    <source>
        <strain evidence="1 2">DSM 43805</strain>
    </source>
</reference>
<sequence>MIAGWGSRIGRWHCVSWLSTEPMTGFGIPTGITADRLSWNVSV</sequence>
<gene>
    <name evidence="1" type="ORF">C8E87_8186</name>
</gene>
<keyword evidence="2" id="KW-1185">Reference proteome</keyword>
<name>A0A4R6JAK4_9ACTN</name>